<gene>
    <name evidence="1" type="ORF">FJV41_13865</name>
</gene>
<name>A0A540X2D4_9BACT</name>
<dbReference type="AlphaFoldDB" id="A0A540X2D4"/>
<sequence length="300" mass="33062">MLDATPTSSTPAAGEPSIEARIIERAHEFDIPALVELLFKEGYGPDDLELRSHRGTVHAPQLVHSIEFARNPRRAIITVNLGLLSVQSPLPSFFLKAMESLQHDAMESFLGYFDHLLLRARFAGLFPERDGSLLPGWEGSAAHRLRLLRPACPSTLHWLFSHAYPEAEVRVRRATRRQRIDTRGIQLGGAALGDGTSMGGFATVPTGGLEAWLHMNEAFCGTGTAWAIEARRRLRSRVLPHLIDTPVFLTVVLVIRDQHGHARVEDSSHLGYEPIIGGPEQSRQVVLFSGDTTPTSPPPQ</sequence>
<organism evidence="1 2">
    <name type="scientific">Myxococcus llanfairpwllgwyngyllgogerychwyrndrobwllllantysiliogogogochensis</name>
    <dbReference type="NCBI Taxonomy" id="2590453"/>
    <lineage>
        <taxon>Bacteria</taxon>
        <taxon>Pseudomonadati</taxon>
        <taxon>Myxococcota</taxon>
        <taxon>Myxococcia</taxon>
        <taxon>Myxococcales</taxon>
        <taxon>Cystobacterineae</taxon>
        <taxon>Myxococcaceae</taxon>
        <taxon>Myxococcus</taxon>
    </lineage>
</organism>
<keyword evidence="2" id="KW-1185">Reference proteome</keyword>
<dbReference type="OrthoDB" id="5498790at2"/>
<protein>
    <submittedName>
        <fullName evidence="1">Type VI secretion system baseplate subunit TssG</fullName>
    </submittedName>
</protein>
<reference evidence="1 2" key="1">
    <citation type="submission" date="2019-06" db="EMBL/GenBank/DDBJ databases">
        <authorList>
            <person name="Livingstone P."/>
            <person name="Whitworth D."/>
        </authorList>
    </citation>
    <scope>NUCLEOTIDE SEQUENCE [LARGE SCALE GENOMIC DNA]</scope>
    <source>
        <strain evidence="1 2">AM401</strain>
    </source>
</reference>
<comment type="caution">
    <text evidence="1">The sequence shown here is derived from an EMBL/GenBank/DDBJ whole genome shotgun (WGS) entry which is preliminary data.</text>
</comment>
<dbReference type="EMBL" id="VIFM01000044">
    <property type="protein sequence ID" value="TQF15418.1"/>
    <property type="molecule type" value="Genomic_DNA"/>
</dbReference>
<dbReference type="RefSeq" id="WP_141642941.1">
    <property type="nucleotide sequence ID" value="NZ_VIFM01000044.1"/>
</dbReference>
<evidence type="ECO:0000313" key="2">
    <source>
        <dbReference type="Proteomes" id="UP000315369"/>
    </source>
</evidence>
<accession>A0A540X2D4</accession>
<proteinExistence type="predicted"/>
<evidence type="ECO:0000313" key="1">
    <source>
        <dbReference type="EMBL" id="TQF15418.1"/>
    </source>
</evidence>
<dbReference type="Proteomes" id="UP000315369">
    <property type="component" value="Unassembled WGS sequence"/>
</dbReference>